<dbReference type="EMBL" id="JAFKCU010000002">
    <property type="protein sequence ID" value="MBN7816248.1"/>
    <property type="molecule type" value="Genomic_DNA"/>
</dbReference>
<organism evidence="2 3">
    <name type="scientific">Algoriphagus pacificus</name>
    <dbReference type="NCBI Taxonomy" id="2811234"/>
    <lineage>
        <taxon>Bacteria</taxon>
        <taxon>Pseudomonadati</taxon>
        <taxon>Bacteroidota</taxon>
        <taxon>Cytophagia</taxon>
        <taxon>Cytophagales</taxon>
        <taxon>Cyclobacteriaceae</taxon>
        <taxon>Algoriphagus</taxon>
    </lineage>
</organism>
<sequence length="205" mass="23709">MAAPRNHIKVFVASTIYNFQPELNKIYELLDGFGYDVHNSHKGTFLIDSSESNLQNCIESVNECDVFVGFIRPDYGSGVLERGGKSITHLEFETAVARKIPRFLMADYRVTFTRSLIRKATLDIPSLGVHFNVESSNINFNDNKIMDIRCVQLYEEMIKDKIPPLKRKGNWVQEYVNLDDIRLHLDSQFKYPERIKSLMDKISKL</sequence>
<dbReference type="Pfam" id="PF13271">
    <property type="entry name" value="DUF4062"/>
    <property type="match status" value="1"/>
</dbReference>
<dbReference type="InterPro" id="IPR025139">
    <property type="entry name" value="DUF4062"/>
</dbReference>
<dbReference type="RefSeq" id="WP_206586876.1">
    <property type="nucleotide sequence ID" value="NZ_JAFKCU010000002.1"/>
</dbReference>
<proteinExistence type="predicted"/>
<dbReference type="Proteomes" id="UP000664480">
    <property type="component" value="Unassembled WGS sequence"/>
</dbReference>
<keyword evidence="3" id="KW-1185">Reference proteome</keyword>
<evidence type="ECO:0000259" key="1">
    <source>
        <dbReference type="Pfam" id="PF13271"/>
    </source>
</evidence>
<reference evidence="2 3" key="1">
    <citation type="submission" date="2021-03" db="EMBL/GenBank/DDBJ databases">
        <title>novel species isolated from a fishpond in China.</title>
        <authorList>
            <person name="Lu H."/>
            <person name="Cai Z."/>
        </authorList>
    </citation>
    <scope>NUCLEOTIDE SEQUENCE [LARGE SCALE GENOMIC DNA]</scope>
    <source>
        <strain evidence="2 3">YJ13C</strain>
    </source>
</reference>
<protein>
    <submittedName>
        <fullName evidence="2">DUF4062 domain-containing protein</fullName>
    </submittedName>
</protein>
<comment type="caution">
    <text evidence="2">The sequence shown here is derived from an EMBL/GenBank/DDBJ whole genome shotgun (WGS) entry which is preliminary data.</text>
</comment>
<name>A0ABS3CGM1_9BACT</name>
<gene>
    <name evidence="2" type="ORF">J0A69_12440</name>
</gene>
<evidence type="ECO:0000313" key="2">
    <source>
        <dbReference type="EMBL" id="MBN7816248.1"/>
    </source>
</evidence>
<evidence type="ECO:0000313" key="3">
    <source>
        <dbReference type="Proteomes" id="UP000664480"/>
    </source>
</evidence>
<feature type="domain" description="DUF4062" evidence="1">
    <location>
        <begin position="9"/>
        <end position="95"/>
    </location>
</feature>
<accession>A0ABS3CGM1</accession>